<comment type="similarity">
    <text evidence="12">Belongs to the radical SAM superfamily. MoaA family.</text>
</comment>
<dbReference type="InterPro" id="IPR010505">
    <property type="entry name" value="MoaA_twitch"/>
</dbReference>
<comment type="cofactor">
    <cofactor evidence="12">
        <name>[4Fe-4S] cluster</name>
        <dbReference type="ChEBI" id="CHEBI:49883"/>
    </cofactor>
    <text evidence="12">Binds 2 [4Fe-4S] clusters. Binds 1 [4Fe-4S] cluster coordinated with 3 cysteines and an exchangeable S-adenosyl-L-methionine and 1 [4Fe-4S] cluster coordinated with 3 cysteines and the GTP-derived substrate.</text>
</comment>
<dbReference type="SFLD" id="SFLDS00029">
    <property type="entry name" value="Radical_SAM"/>
    <property type="match status" value="1"/>
</dbReference>
<organism evidence="14 15">
    <name type="scientific">Rosistilla ulvae</name>
    <dbReference type="NCBI Taxonomy" id="1930277"/>
    <lineage>
        <taxon>Bacteria</taxon>
        <taxon>Pseudomonadati</taxon>
        <taxon>Planctomycetota</taxon>
        <taxon>Planctomycetia</taxon>
        <taxon>Pirellulales</taxon>
        <taxon>Pirellulaceae</taxon>
        <taxon>Rosistilla</taxon>
    </lineage>
</organism>
<evidence type="ECO:0000256" key="11">
    <source>
        <dbReference type="ARBA" id="ARBA00048697"/>
    </source>
</evidence>
<comment type="pathway">
    <text evidence="12">Cofactor biosynthesis; molybdopterin biosynthesis.</text>
</comment>
<feature type="binding site" evidence="12">
    <location>
        <position position="61"/>
    </location>
    <ligand>
        <name>[4Fe-4S] cluster</name>
        <dbReference type="ChEBI" id="CHEBI:49883"/>
        <label>1</label>
        <note>4Fe-4S-S-AdoMet</note>
    </ligand>
</feature>
<dbReference type="EMBL" id="CP036261">
    <property type="protein sequence ID" value="QDS86660.1"/>
    <property type="molecule type" value="Genomic_DNA"/>
</dbReference>
<keyword evidence="4 12" id="KW-0479">Metal-binding</keyword>
<dbReference type="InterPro" id="IPR040064">
    <property type="entry name" value="MoaA-like"/>
</dbReference>
<evidence type="ECO:0000259" key="13">
    <source>
        <dbReference type="PROSITE" id="PS51918"/>
    </source>
</evidence>
<dbReference type="GO" id="GO:0005525">
    <property type="term" value="F:GTP binding"/>
    <property type="evidence" value="ECO:0007669"/>
    <property type="project" value="UniProtKB-UniRule"/>
</dbReference>
<feature type="binding site" evidence="12">
    <location>
        <position position="63"/>
    </location>
    <ligand>
        <name>S-adenosyl-L-methionine</name>
        <dbReference type="ChEBI" id="CHEBI:59789"/>
    </ligand>
</feature>
<feature type="binding site" evidence="12">
    <location>
        <position position="226"/>
    </location>
    <ligand>
        <name>S-adenosyl-L-methionine</name>
        <dbReference type="ChEBI" id="CHEBI:59789"/>
    </ligand>
</feature>
<dbReference type="HAMAP" id="MF_01225_B">
    <property type="entry name" value="MoaA_B"/>
    <property type="match status" value="1"/>
</dbReference>
<feature type="binding site" evidence="12">
    <location>
        <position position="131"/>
    </location>
    <ligand>
        <name>GTP</name>
        <dbReference type="ChEBI" id="CHEBI:37565"/>
    </ligand>
</feature>
<keyword evidence="8 12" id="KW-0342">GTP-binding</keyword>
<dbReference type="InterPro" id="IPR013483">
    <property type="entry name" value="MoaA"/>
</dbReference>
<dbReference type="InterPro" id="IPR058240">
    <property type="entry name" value="rSAM_sf"/>
</dbReference>
<dbReference type="PANTHER" id="PTHR22960:SF0">
    <property type="entry name" value="MOLYBDENUM COFACTOR BIOSYNTHESIS PROTEIN 1"/>
    <property type="match status" value="1"/>
</dbReference>
<dbReference type="PROSITE" id="PS51918">
    <property type="entry name" value="RADICAL_SAM"/>
    <property type="match status" value="1"/>
</dbReference>
<dbReference type="NCBIfam" id="TIGR02666">
    <property type="entry name" value="moaA"/>
    <property type="match status" value="1"/>
</dbReference>
<feature type="binding site" evidence="12">
    <location>
        <position position="294"/>
    </location>
    <ligand>
        <name>[4Fe-4S] cluster</name>
        <dbReference type="ChEBI" id="CHEBI:49883"/>
        <label>2</label>
        <note>4Fe-4S-substrate</note>
    </ligand>
</feature>
<dbReference type="SMART" id="SM00729">
    <property type="entry name" value="Elp3"/>
    <property type="match status" value="1"/>
</dbReference>
<dbReference type="Gene3D" id="3.20.20.70">
    <property type="entry name" value="Aldolase class I"/>
    <property type="match status" value="1"/>
</dbReference>
<keyword evidence="15" id="KW-1185">Reference proteome</keyword>
<feature type="binding site" evidence="12">
    <location>
        <position position="64"/>
    </location>
    <ligand>
        <name>[4Fe-4S] cluster</name>
        <dbReference type="ChEBI" id="CHEBI:49883"/>
        <label>1</label>
        <note>4Fe-4S-S-AdoMet</note>
    </ligand>
</feature>
<evidence type="ECO:0000256" key="8">
    <source>
        <dbReference type="ARBA" id="ARBA00023134"/>
    </source>
</evidence>
<dbReference type="PROSITE" id="PS01305">
    <property type="entry name" value="MOAA_NIFB_PQQE"/>
    <property type="match status" value="1"/>
</dbReference>
<evidence type="ECO:0000256" key="2">
    <source>
        <dbReference type="ARBA" id="ARBA00022485"/>
    </source>
</evidence>
<dbReference type="OrthoDB" id="9763993at2"/>
<dbReference type="InterPro" id="IPR007197">
    <property type="entry name" value="rSAM"/>
</dbReference>
<gene>
    <name evidence="12 14" type="primary">moaA</name>
    <name evidence="14" type="ORF">EC9_08330</name>
</gene>
<feature type="binding site" evidence="12">
    <location>
        <begin position="296"/>
        <end position="298"/>
    </location>
    <ligand>
        <name>GTP</name>
        <dbReference type="ChEBI" id="CHEBI:37565"/>
    </ligand>
</feature>
<dbReference type="GO" id="GO:1904047">
    <property type="term" value="F:S-adenosyl-L-methionine binding"/>
    <property type="evidence" value="ECO:0007669"/>
    <property type="project" value="UniProtKB-UniRule"/>
</dbReference>
<dbReference type="InterPro" id="IPR000385">
    <property type="entry name" value="MoaA_NifB_PqqE_Fe-S-bd_CS"/>
</dbReference>
<evidence type="ECO:0000256" key="4">
    <source>
        <dbReference type="ARBA" id="ARBA00022723"/>
    </source>
</evidence>
<evidence type="ECO:0000256" key="12">
    <source>
        <dbReference type="HAMAP-Rule" id="MF_01225"/>
    </source>
</evidence>
<keyword evidence="6 12" id="KW-0408">Iron</keyword>
<dbReference type="Pfam" id="PF06463">
    <property type="entry name" value="Mob_synth_C"/>
    <property type="match status" value="1"/>
</dbReference>
<evidence type="ECO:0000256" key="6">
    <source>
        <dbReference type="ARBA" id="ARBA00023004"/>
    </source>
</evidence>
<feature type="binding site" evidence="12">
    <location>
        <position position="50"/>
    </location>
    <ligand>
        <name>GTP</name>
        <dbReference type="ChEBI" id="CHEBI:37565"/>
    </ligand>
</feature>
<dbReference type="CDD" id="cd01335">
    <property type="entry name" value="Radical_SAM"/>
    <property type="match status" value="1"/>
</dbReference>
<evidence type="ECO:0000256" key="1">
    <source>
        <dbReference type="ARBA" id="ARBA00012167"/>
    </source>
</evidence>
<feature type="binding site" evidence="12">
    <location>
        <position position="104"/>
    </location>
    <ligand>
        <name>S-adenosyl-L-methionine</name>
        <dbReference type="ChEBI" id="CHEBI:59789"/>
    </ligand>
</feature>
<comment type="subunit">
    <text evidence="12">Monomer and homodimer.</text>
</comment>
<dbReference type="KEGG" id="ruv:EC9_08330"/>
<dbReference type="GO" id="GO:0051539">
    <property type="term" value="F:4 iron, 4 sulfur cluster binding"/>
    <property type="evidence" value="ECO:0007669"/>
    <property type="project" value="UniProtKB-UniRule"/>
</dbReference>
<reference evidence="14 15" key="1">
    <citation type="submission" date="2019-02" db="EMBL/GenBank/DDBJ databases">
        <title>Deep-cultivation of Planctomycetes and their phenomic and genomic characterization uncovers novel biology.</title>
        <authorList>
            <person name="Wiegand S."/>
            <person name="Jogler M."/>
            <person name="Boedeker C."/>
            <person name="Pinto D."/>
            <person name="Vollmers J."/>
            <person name="Rivas-Marin E."/>
            <person name="Kohn T."/>
            <person name="Peeters S.H."/>
            <person name="Heuer A."/>
            <person name="Rast P."/>
            <person name="Oberbeckmann S."/>
            <person name="Bunk B."/>
            <person name="Jeske O."/>
            <person name="Meyerdierks A."/>
            <person name="Storesund J.E."/>
            <person name="Kallscheuer N."/>
            <person name="Luecker S."/>
            <person name="Lage O.M."/>
            <person name="Pohl T."/>
            <person name="Merkel B.J."/>
            <person name="Hornburger P."/>
            <person name="Mueller R.-W."/>
            <person name="Bruemmer F."/>
            <person name="Labrenz M."/>
            <person name="Spormann A.M."/>
            <person name="Op den Camp H."/>
            <person name="Overmann J."/>
            <person name="Amann R."/>
            <person name="Jetten M.S.M."/>
            <person name="Mascher T."/>
            <person name="Medema M.H."/>
            <person name="Devos D.P."/>
            <person name="Kaster A.-K."/>
            <person name="Ovreas L."/>
            <person name="Rohde M."/>
            <person name="Galperin M.Y."/>
            <person name="Jogler C."/>
        </authorList>
    </citation>
    <scope>NUCLEOTIDE SEQUENCE [LARGE SCALE GENOMIC DNA]</scope>
    <source>
        <strain evidence="14 15">EC9</strain>
    </source>
</reference>
<protein>
    <recommendedName>
        <fullName evidence="1 12">GTP 3',8-cyclase</fullName>
        <ecNumber evidence="1 12">4.1.99.22</ecNumber>
    </recommendedName>
    <alternativeName>
        <fullName evidence="12">Molybdenum cofactor biosynthesis protein A</fullName>
    </alternativeName>
</protein>
<keyword evidence="9 12" id="KW-0501">Molybdenum cofactor biosynthesis</keyword>
<dbReference type="GO" id="GO:0046872">
    <property type="term" value="F:metal ion binding"/>
    <property type="evidence" value="ECO:0007669"/>
    <property type="project" value="UniProtKB-KW"/>
</dbReference>
<dbReference type="Proteomes" id="UP000319557">
    <property type="component" value="Chromosome"/>
</dbReference>
<feature type="binding site" evidence="12">
    <location>
        <position position="291"/>
    </location>
    <ligand>
        <name>[4Fe-4S] cluster</name>
        <dbReference type="ChEBI" id="CHEBI:49883"/>
        <label>2</label>
        <note>4Fe-4S-substrate</note>
    </ligand>
</feature>
<dbReference type="SFLD" id="SFLDG01386">
    <property type="entry name" value="main_SPASM_domain-containing"/>
    <property type="match status" value="1"/>
</dbReference>
<comment type="catalytic activity">
    <reaction evidence="11 12">
        <text>GTP + AH2 + S-adenosyl-L-methionine = (8S)-3',8-cyclo-7,8-dihydroguanosine 5'-triphosphate + 5'-deoxyadenosine + L-methionine + A + H(+)</text>
        <dbReference type="Rhea" id="RHEA:49576"/>
        <dbReference type="ChEBI" id="CHEBI:13193"/>
        <dbReference type="ChEBI" id="CHEBI:15378"/>
        <dbReference type="ChEBI" id="CHEBI:17319"/>
        <dbReference type="ChEBI" id="CHEBI:17499"/>
        <dbReference type="ChEBI" id="CHEBI:37565"/>
        <dbReference type="ChEBI" id="CHEBI:57844"/>
        <dbReference type="ChEBI" id="CHEBI:59789"/>
        <dbReference type="ChEBI" id="CHEBI:131766"/>
        <dbReference type="EC" id="4.1.99.22"/>
    </reaction>
</comment>
<comment type="function">
    <text evidence="12">Catalyzes the cyclization of GTP to (8S)-3',8-cyclo-7,8-dihydroguanosine 5'-triphosphate.</text>
</comment>
<keyword evidence="10 12" id="KW-0456">Lyase</keyword>
<dbReference type="AlphaFoldDB" id="A0A517LVL2"/>
<evidence type="ECO:0000313" key="15">
    <source>
        <dbReference type="Proteomes" id="UP000319557"/>
    </source>
</evidence>
<dbReference type="GO" id="GO:0061799">
    <property type="term" value="F:cyclic pyranopterin monophosphate synthase activity"/>
    <property type="evidence" value="ECO:0007669"/>
    <property type="project" value="TreeGrafter"/>
</dbReference>
<evidence type="ECO:0000256" key="10">
    <source>
        <dbReference type="ARBA" id="ARBA00023239"/>
    </source>
</evidence>
<dbReference type="SFLD" id="SFLDG01067">
    <property type="entry name" value="SPASM/twitch_domain_containing"/>
    <property type="match status" value="1"/>
</dbReference>
<feature type="binding site" evidence="12">
    <location>
        <position position="308"/>
    </location>
    <ligand>
        <name>[4Fe-4S] cluster</name>
        <dbReference type="ChEBI" id="CHEBI:49883"/>
        <label>2</label>
        <note>4Fe-4S-substrate</note>
    </ligand>
</feature>
<dbReference type="CDD" id="cd21117">
    <property type="entry name" value="Twitch_MoaA"/>
    <property type="match status" value="1"/>
</dbReference>
<dbReference type="UniPathway" id="UPA00344"/>
<dbReference type="SUPFAM" id="SSF102114">
    <property type="entry name" value="Radical SAM enzymes"/>
    <property type="match status" value="1"/>
</dbReference>
<dbReference type="InterPro" id="IPR050105">
    <property type="entry name" value="MoCo_biosynth_MoaA/MoaC"/>
</dbReference>
<dbReference type="RefSeq" id="WP_145342546.1">
    <property type="nucleotide sequence ID" value="NZ_CP036261.1"/>
</dbReference>
<proteinExistence type="inferred from homology"/>
<sequence>MYVLSVRLPGSFYLDYKNALTSFADSAPSVPRDAADRLIDRFGRVHRSLRISVIDRCNIRCFYCMPEHVDNFLPRVDLLSFDEIVRVVGLLASAGVSKIRLTGGEPLLRPNLDALIARIAAVSGVDEIALTTNGILLPKFATSLKAAGLQRLNISLDTLNEATFQRISRRSGVDRVIAGIDHAIDLGFEQIRLNALAIRGLTETEIMPLADFARRRQLTLRFIEYMPLDADRAWQDGDVLSGEAIRKRIEAEMGPLRETGRDDPAQPAIDYKFADGSGRVGFINPVSRPFCNACDRLRLTAEGGLRNCLFSDRNWDLRPLLRSAASDADLINLITESVAAKEAGHLISRPGFEQPQRAMYQIGG</sequence>
<dbReference type="InterPro" id="IPR013785">
    <property type="entry name" value="Aldolase_TIM"/>
</dbReference>
<dbReference type="GO" id="GO:0061798">
    <property type="term" value="F:GTP 3',8'-cyclase activity"/>
    <property type="evidence" value="ECO:0007669"/>
    <property type="project" value="UniProtKB-UniRule"/>
</dbReference>
<feature type="domain" description="Radical SAM core" evidence="13">
    <location>
        <begin position="41"/>
        <end position="262"/>
    </location>
</feature>
<evidence type="ECO:0000256" key="3">
    <source>
        <dbReference type="ARBA" id="ARBA00022691"/>
    </source>
</evidence>
<dbReference type="InterPro" id="IPR006638">
    <property type="entry name" value="Elp3/MiaA/NifB-like_rSAM"/>
</dbReference>
<dbReference type="SFLD" id="SFLDG01383">
    <property type="entry name" value="cyclic_pyranopterin_phosphate"/>
    <property type="match status" value="1"/>
</dbReference>
<dbReference type="GO" id="GO:0006777">
    <property type="term" value="P:Mo-molybdopterin cofactor biosynthetic process"/>
    <property type="evidence" value="ECO:0007669"/>
    <property type="project" value="UniProtKB-UniRule"/>
</dbReference>
<name>A0A517LVL2_9BACT</name>
<comment type="caution">
    <text evidence="12">Lacks conserved residue(s) required for the propagation of feature annotation.</text>
</comment>
<evidence type="ECO:0000256" key="9">
    <source>
        <dbReference type="ARBA" id="ARBA00023150"/>
    </source>
</evidence>
<dbReference type="PANTHER" id="PTHR22960">
    <property type="entry name" value="MOLYBDOPTERIN COFACTOR SYNTHESIS PROTEIN A"/>
    <property type="match status" value="1"/>
</dbReference>
<feature type="binding site" evidence="12">
    <location>
        <position position="57"/>
    </location>
    <ligand>
        <name>[4Fe-4S] cluster</name>
        <dbReference type="ChEBI" id="CHEBI:49883"/>
        <label>1</label>
        <note>4Fe-4S-S-AdoMet</note>
    </ligand>
</feature>
<feature type="binding site" evidence="12">
    <location>
        <position position="155"/>
    </location>
    <ligand>
        <name>S-adenosyl-L-methionine</name>
        <dbReference type="ChEBI" id="CHEBI:59789"/>
    </ligand>
</feature>
<dbReference type="Pfam" id="PF04055">
    <property type="entry name" value="Radical_SAM"/>
    <property type="match status" value="1"/>
</dbReference>
<accession>A0A517LVL2</accession>
<evidence type="ECO:0000256" key="5">
    <source>
        <dbReference type="ARBA" id="ARBA00022741"/>
    </source>
</evidence>
<keyword evidence="5 12" id="KW-0547">Nucleotide-binding</keyword>
<keyword evidence="7 12" id="KW-0411">Iron-sulfur</keyword>
<evidence type="ECO:0000313" key="14">
    <source>
        <dbReference type="EMBL" id="QDS86660.1"/>
    </source>
</evidence>
<dbReference type="EC" id="4.1.99.22" evidence="1 12"/>
<evidence type="ECO:0000256" key="7">
    <source>
        <dbReference type="ARBA" id="ARBA00023014"/>
    </source>
</evidence>
<keyword evidence="3 12" id="KW-0949">S-adenosyl-L-methionine</keyword>
<feature type="binding site" evidence="12">
    <location>
        <position position="100"/>
    </location>
    <ligand>
        <name>GTP</name>
        <dbReference type="ChEBI" id="CHEBI:37565"/>
    </ligand>
</feature>
<keyword evidence="2 12" id="KW-0004">4Fe-4S</keyword>